<dbReference type="InterPro" id="IPR021665">
    <property type="entry name" value="Mediator_Med16_N"/>
</dbReference>
<dbReference type="STRING" id="1448308.A0A2T2P5C1"/>
<accession>A0A2T2P5C1</accession>
<dbReference type="Pfam" id="PF20719">
    <property type="entry name" value="Med16_C"/>
    <property type="match status" value="1"/>
</dbReference>
<evidence type="ECO:0000256" key="7">
    <source>
        <dbReference type="ARBA" id="ARBA00023242"/>
    </source>
</evidence>
<evidence type="ECO:0000256" key="3">
    <source>
        <dbReference type="ARBA" id="ARBA00019614"/>
    </source>
</evidence>
<evidence type="ECO:0000256" key="5">
    <source>
        <dbReference type="ARBA" id="ARBA00023159"/>
    </source>
</evidence>
<keyword evidence="4 9" id="KW-0805">Transcription regulation</keyword>
<evidence type="ECO:0000256" key="8">
    <source>
        <dbReference type="ARBA" id="ARBA00032015"/>
    </source>
</evidence>
<evidence type="ECO:0000313" key="13">
    <source>
        <dbReference type="EMBL" id="PSN72872.1"/>
    </source>
</evidence>
<comment type="similarity">
    <text evidence="2 9">Belongs to the Mediator complex subunit 16 family.</text>
</comment>
<organism evidence="13 14">
    <name type="scientific">Corynespora cassiicola Philippines</name>
    <dbReference type="NCBI Taxonomy" id="1448308"/>
    <lineage>
        <taxon>Eukaryota</taxon>
        <taxon>Fungi</taxon>
        <taxon>Dikarya</taxon>
        <taxon>Ascomycota</taxon>
        <taxon>Pezizomycotina</taxon>
        <taxon>Dothideomycetes</taxon>
        <taxon>Pleosporomycetidae</taxon>
        <taxon>Pleosporales</taxon>
        <taxon>Corynesporascaceae</taxon>
        <taxon>Corynespora</taxon>
    </lineage>
</organism>
<dbReference type="SUPFAM" id="SSF50978">
    <property type="entry name" value="WD40 repeat-like"/>
    <property type="match status" value="1"/>
</dbReference>
<comment type="subcellular location">
    <subcellularLocation>
        <location evidence="1 9">Nucleus</location>
    </subcellularLocation>
</comment>
<feature type="compositionally biased region" description="Polar residues" evidence="10">
    <location>
        <begin position="871"/>
        <end position="892"/>
    </location>
</feature>
<keyword evidence="7 9" id="KW-0539">Nucleus</keyword>
<dbReference type="AlphaFoldDB" id="A0A2T2P5C1"/>
<evidence type="ECO:0000256" key="9">
    <source>
        <dbReference type="RuleBase" id="RU364149"/>
    </source>
</evidence>
<keyword evidence="14" id="KW-1185">Reference proteome</keyword>
<evidence type="ECO:0000256" key="2">
    <source>
        <dbReference type="ARBA" id="ARBA00006543"/>
    </source>
</evidence>
<evidence type="ECO:0000259" key="12">
    <source>
        <dbReference type="Pfam" id="PF20719"/>
    </source>
</evidence>
<dbReference type="InterPro" id="IPR048338">
    <property type="entry name" value="Mediator_Med16"/>
</dbReference>
<feature type="domain" description="Mediator complex subunit Med16 N-terminal" evidence="11">
    <location>
        <begin position="142"/>
        <end position="474"/>
    </location>
</feature>
<dbReference type="EMBL" id="KZ678129">
    <property type="protein sequence ID" value="PSN72872.1"/>
    <property type="molecule type" value="Genomic_DNA"/>
</dbReference>
<feature type="domain" description="Mediator complex subunit 16 C-terminal" evidence="12">
    <location>
        <begin position="824"/>
        <end position="945"/>
    </location>
</feature>
<gene>
    <name evidence="9" type="primary">MED16</name>
    <name evidence="13" type="ORF">BS50DRAFT_568482</name>
</gene>
<dbReference type="PANTHER" id="PTHR13224">
    <property type="entry name" value="THYROID HORMONE RECEPTOR-ASSOCIATED PROTEIN-RELATED"/>
    <property type="match status" value="1"/>
</dbReference>
<dbReference type="OrthoDB" id="4139168at2759"/>
<evidence type="ECO:0000256" key="10">
    <source>
        <dbReference type="SAM" id="MobiDB-lite"/>
    </source>
</evidence>
<keyword evidence="5 9" id="KW-0010">Activator</keyword>
<dbReference type="Pfam" id="PF11635">
    <property type="entry name" value="Med16_N"/>
    <property type="match status" value="1"/>
</dbReference>
<comment type="subunit">
    <text evidence="9">Component of the Mediator complex.</text>
</comment>
<name>A0A2T2P5C1_CORCC</name>
<dbReference type="GO" id="GO:0045893">
    <property type="term" value="P:positive regulation of DNA-templated transcription"/>
    <property type="evidence" value="ECO:0007669"/>
    <property type="project" value="TreeGrafter"/>
</dbReference>
<evidence type="ECO:0000256" key="1">
    <source>
        <dbReference type="ARBA" id="ARBA00004123"/>
    </source>
</evidence>
<evidence type="ECO:0000256" key="4">
    <source>
        <dbReference type="ARBA" id="ARBA00023015"/>
    </source>
</evidence>
<dbReference type="GO" id="GO:0016592">
    <property type="term" value="C:mediator complex"/>
    <property type="evidence" value="ECO:0007669"/>
    <property type="project" value="InterPro"/>
</dbReference>
<dbReference type="InterPro" id="IPR048339">
    <property type="entry name" value="Mediator_Med16_C"/>
</dbReference>
<evidence type="ECO:0000313" key="14">
    <source>
        <dbReference type="Proteomes" id="UP000240883"/>
    </source>
</evidence>
<comment type="function">
    <text evidence="9">Component of the Mediator complex, a coactivator involved in the regulated transcription of nearly all RNA polymerase II-dependent genes. Mediator functions as a bridge to convey information from gene-specific regulatory proteins to the basal RNA polymerase II transcription machinery. Mediator is recruited to promoters by direct interactions with regulatory proteins and serves as a scaffold for the assembly of a functional preinitiation complex with RNA polymerase II and the general transcription factors.</text>
</comment>
<proteinExistence type="inferred from homology"/>
<evidence type="ECO:0000259" key="11">
    <source>
        <dbReference type="Pfam" id="PF11635"/>
    </source>
</evidence>
<dbReference type="PANTHER" id="PTHR13224:SF6">
    <property type="entry name" value="MEDIATOR OF RNA POLYMERASE II TRANSCRIPTION SUBUNIT 16"/>
    <property type="match status" value="1"/>
</dbReference>
<evidence type="ECO:0000256" key="6">
    <source>
        <dbReference type="ARBA" id="ARBA00023163"/>
    </source>
</evidence>
<reference evidence="13 14" key="1">
    <citation type="journal article" date="2018" name="Front. Microbiol.">
        <title>Genome-Wide Analysis of Corynespora cassiicola Leaf Fall Disease Putative Effectors.</title>
        <authorList>
            <person name="Lopez D."/>
            <person name="Ribeiro S."/>
            <person name="Label P."/>
            <person name="Fumanal B."/>
            <person name="Venisse J.S."/>
            <person name="Kohler A."/>
            <person name="de Oliveira R.R."/>
            <person name="Labutti K."/>
            <person name="Lipzen A."/>
            <person name="Lail K."/>
            <person name="Bauer D."/>
            <person name="Ohm R.A."/>
            <person name="Barry K.W."/>
            <person name="Spatafora J."/>
            <person name="Grigoriev I.V."/>
            <person name="Martin F.M."/>
            <person name="Pujade-Renaud V."/>
        </authorList>
    </citation>
    <scope>NUCLEOTIDE SEQUENCE [LARGE SCALE GENOMIC DNA]</scope>
    <source>
        <strain evidence="13 14">Philippines</strain>
    </source>
</reference>
<dbReference type="Proteomes" id="UP000240883">
    <property type="component" value="Unassembled WGS sequence"/>
</dbReference>
<dbReference type="InterPro" id="IPR036322">
    <property type="entry name" value="WD40_repeat_dom_sf"/>
</dbReference>
<feature type="region of interest" description="Disordered" evidence="10">
    <location>
        <begin position="871"/>
        <end position="897"/>
    </location>
</feature>
<protein>
    <recommendedName>
        <fullName evidence="3 9">Mediator of RNA polymerase II transcription subunit 16</fullName>
    </recommendedName>
    <alternativeName>
        <fullName evidence="8 9">Mediator complex subunit 16</fullName>
    </alternativeName>
</protein>
<keyword evidence="6 9" id="KW-0804">Transcription</keyword>
<sequence>MDDQTYNMDVEDLFGDSEQVTIPSIPVPPVKGLAQRVSELIASGCCQKLAWSKNGCVAYITKDGQGVNLRVFSRDPSTGKWGLGKDSSLDIPRRRESFPFVHISWSHLGNDIAVIDAAGHVMIFSCMMALDRMTYMRTDLGQPDAEMDAVVGMHWLAILPYEQKNHIAWSASNANGTWDFSIASHVFSDAHHPVEGKASLIYLKKHGELKLRFQQTDNSWQEASAVLGPMVTTREPFTHAAFASNNDNTLLLAAYDNSERLHLYRVEVTWNVQPPKPGHQPHQPKHFDKPDLKVTEITIENNCGPNIVNSDLTGGPESKINVPAKLTHLNFLPTTPQKDDGTVPTIQAIFATPTNVASFDQTPQQNPFSIVAKWEVRHTQQNHLHPSLDKVTSKKKSVSSVPTKGVFTLKRVSPDVVMHSVIVSFVPLWYNMILAFCHSDGTIEFRKRSTGEVITPDYNTDTVTSLPQAGFTFSPTEPSLNVALSPNHCMAVTMQQDNTLKLRSMEYQYGTLATDDFDPKHSAALAALVLQSASAANQYFSSDDIFAIIGPLTENRKSEFISLLFDGLKVDIDCGISDTSQNHLLLLGRSPTFVKTLSAAHLLGLKGSVDRTLTSKMSWIILNIKYITQILTTIARMHGQIEKNPLRPEVVPQFIGICRWIMHFMVYMIDELLVVGRVFKGTTPDKATLEAKLHELNKPALLILLSSFPRMMMKLWSNPLTWVVRTAFTTMNNNPSHELRALYSPLHQALSDIPFDWRLFDQLVSEAHHLVRSSYQRAGMQDRERGMAERQLILGHIPDVLFPAARRLVTDTLFNDTQPNGCLADKLDPAKIYFFDTTWLGFQESRRANEWFNTHVVDVCQKMIIRGTGTQVHPTINSSSQNRGRSDSTVSTDGKDKLKERHLRRCVRCAAYMEDVRQGMPGYGDRHFSWLMGVAKHCVCGNSWVLAEEKKGAP</sequence>